<reference evidence="6" key="2">
    <citation type="submission" date="2023-06" db="EMBL/GenBank/DDBJ databases">
        <authorList>
            <person name="Ma L."/>
            <person name="Liu K.-W."/>
            <person name="Li Z."/>
            <person name="Hsiao Y.-Y."/>
            <person name="Qi Y."/>
            <person name="Fu T."/>
            <person name="Tang G."/>
            <person name="Zhang D."/>
            <person name="Sun W.-H."/>
            <person name="Liu D.-K."/>
            <person name="Li Y."/>
            <person name="Chen G.-Z."/>
            <person name="Liu X.-D."/>
            <person name="Liao X.-Y."/>
            <person name="Jiang Y.-T."/>
            <person name="Yu X."/>
            <person name="Hao Y."/>
            <person name="Huang J."/>
            <person name="Zhao X.-W."/>
            <person name="Ke S."/>
            <person name="Chen Y.-Y."/>
            <person name="Wu W.-L."/>
            <person name="Hsu J.-L."/>
            <person name="Lin Y.-F."/>
            <person name="Huang M.-D."/>
            <person name="Li C.-Y."/>
            <person name="Huang L."/>
            <person name="Wang Z.-W."/>
            <person name="Zhao X."/>
            <person name="Zhong W.-Y."/>
            <person name="Peng D.-H."/>
            <person name="Ahmad S."/>
            <person name="Lan S."/>
            <person name="Zhang J.-S."/>
            <person name="Tsai W.-C."/>
            <person name="Van De Peer Y."/>
            <person name="Liu Z.-J."/>
        </authorList>
    </citation>
    <scope>NUCLEOTIDE SEQUENCE</scope>
    <source>
        <strain evidence="6">CP</strain>
        <tissue evidence="6">Leaves</tissue>
    </source>
</reference>
<feature type="domain" description="BHLH" evidence="5">
    <location>
        <begin position="199"/>
        <end position="235"/>
    </location>
</feature>
<evidence type="ECO:0000256" key="2">
    <source>
        <dbReference type="ARBA" id="ARBA00023015"/>
    </source>
</evidence>
<feature type="compositionally biased region" description="Basic and acidic residues" evidence="4">
    <location>
        <begin position="141"/>
        <end position="150"/>
    </location>
</feature>
<dbReference type="Gene3D" id="4.10.280.10">
    <property type="entry name" value="Helix-loop-helix DNA-binding domain"/>
    <property type="match status" value="1"/>
</dbReference>
<evidence type="ECO:0000256" key="4">
    <source>
        <dbReference type="SAM" id="MobiDB-lite"/>
    </source>
</evidence>
<dbReference type="AlphaFoldDB" id="A0AAV9C4M0"/>
<feature type="compositionally biased region" description="Gly residues" evidence="4">
    <location>
        <begin position="57"/>
        <end position="68"/>
    </location>
</feature>
<feature type="region of interest" description="Disordered" evidence="4">
    <location>
        <begin position="55"/>
        <end position="107"/>
    </location>
</feature>
<dbReference type="InterPro" id="IPR036638">
    <property type="entry name" value="HLH_DNA-bd_sf"/>
</dbReference>
<organism evidence="6 7">
    <name type="scientific">Acorus calamus</name>
    <name type="common">Sweet flag</name>
    <dbReference type="NCBI Taxonomy" id="4465"/>
    <lineage>
        <taxon>Eukaryota</taxon>
        <taxon>Viridiplantae</taxon>
        <taxon>Streptophyta</taxon>
        <taxon>Embryophyta</taxon>
        <taxon>Tracheophyta</taxon>
        <taxon>Spermatophyta</taxon>
        <taxon>Magnoliopsida</taxon>
        <taxon>Liliopsida</taxon>
        <taxon>Acoraceae</taxon>
        <taxon>Acorus</taxon>
    </lineage>
</organism>
<feature type="compositionally biased region" description="Basic and acidic residues" evidence="4">
    <location>
        <begin position="161"/>
        <end position="176"/>
    </location>
</feature>
<evidence type="ECO:0000259" key="5">
    <source>
        <dbReference type="PROSITE" id="PS50888"/>
    </source>
</evidence>
<dbReference type="InterPro" id="IPR011598">
    <property type="entry name" value="bHLH_dom"/>
</dbReference>
<proteinExistence type="inferred from homology"/>
<dbReference type="PANTHER" id="PTHR46807">
    <property type="entry name" value="TRANSCRIPTION FACTOR PIF3"/>
    <property type="match status" value="1"/>
</dbReference>
<dbReference type="Pfam" id="PF00010">
    <property type="entry name" value="HLH"/>
    <property type="match status" value="1"/>
</dbReference>
<keyword evidence="2" id="KW-0805">Transcription regulation</keyword>
<evidence type="ECO:0000256" key="3">
    <source>
        <dbReference type="ARBA" id="ARBA00023163"/>
    </source>
</evidence>
<dbReference type="GO" id="GO:0046983">
    <property type="term" value="F:protein dimerization activity"/>
    <property type="evidence" value="ECO:0007669"/>
    <property type="project" value="InterPro"/>
</dbReference>
<dbReference type="InterPro" id="IPR044273">
    <property type="entry name" value="PIF3-like"/>
</dbReference>
<protein>
    <recommendedName>
        <fullName evidence="5">BHLH domain-containing protein</fullName>
    </recommendedName>
</protein>
<comment type="caution">
    <text evidence="6">The sequence shown here is derived from an EMBL/GenBank/DDBJ whole genome shotgun (WGS) entry which is preliminary data.</text>
</comment>
<dbReference type="PANTHER" id="PTHR46807:SF1">
    <property type="entry name" value="TRANSCRIPTION FACTOR PIF3"/>
    <property type="match status" value="1"/>
</dbReference>
<evidence type="ECO:0000256" key="1">
    <source>
        <dbReference type="ARBA" id="ARBA00005510"/>
    </source>
</evidence>
<feature type="compositionally biased region" description="Polar residues" evidence="4">
    <location>
        <begin position="124"/>
        <end position="138"/>
    </location>
</feature>
<dbReference type="GO" id="GO:0003700">
    <property type="term" value="F:DNA-binding transcription factor activity"/>
    <property type="evidence" value="ECO:0007669"/>
    <property type="project" value="InterPro"/>
</dbReference>
<reference evidence="6" key="1">
    <citation type="journal article" date="2023" name="Nat. Commun.">
        <title>Diploid and tetraploid genomes of Acorus and the evolution of monocots.</title>
        <authorList>
            <person name="Ma L."/>
            <person name="Liu K.W."/>
            <person name="Li Z."/>
            <person name="Hsiao Y.Y."/>
            <person name="Qi Y."/>
            <person name="Fu T."/>
            <person name="Tang G.D."/>
            <person name="Zhang D."/>
            <person name="Sun W.H."/>
            <person name="Liu D.K."/>
            <person name="Li Y."/>
            <person name="Chen G.Z."/>
            <person name="Liu X.D."/>
            <person name="Liao X.Y."/>
            <person name="Jiang Y.T."/>
            <person name="Yu X."/>
            <person name="Hao Y."/>
            <person name="Huang J."/>
            <person name="Zhao X.W."/>
            <person name="Ke S."/>
            <person name="Chen Y.Y."/>
            <person name="Wu W.L."/>
            <person name="Hsu J.L."/>
            <person name="Lin Y.F."/>
            <person name="Huang M.D."/>
            <person name="Li C.Y."/>
            <person name="Huang L."/>
            <person name="Wang Z.W."/>
            <person name="Zhao X."/>
            <person name="Zhong W.Y."/>
            <person name="Peng D.H."/>
            <person name="Ahmad S."/>
            <person name="Lan S."/>
            <person name="Zhang J.S."/>
            <person name="Tsai W.C."/>
            <person name="Van de Peer Y."/>
            <person name="Liu Z.J."/>
        </authorList>
    </citation>
    <scope>NUCLEOTIDE SEQUENCE</scope>
    <source>
        <strain evidence="6">CP</strain>
    </source>
</reference>
<gene>
    <name evidence="6" type="ORF">QJS10_CPB21g00200</name>
</gene>
<keyword evidence="7" id="KW-1185">Reference proteome</keyword>
<sequence length="235" mass="25473">MELVWRDGPVYQKIRRFADESPIGSAEALSHTEAASELFMEEDEMASWLHYPIYDDNGGGGGGGGGSSGLFDPEPLPAKSRPPEESRLGNFTGSAWSRPAGFGRGSTTTTAVEVTRVSAPAATATAQGGYQRVVTSSCGGADDRPPKEVEEPTPAPTTEEDDRKKKVREPDFHGEDGAFEGMESDMGTAPPPSSRKRARAAEVHNLSERRRRDRINEKMKALRQLIPRCNKVPSD</sequence>
<dbReference type="EMBL" id="JAUJYO010000021">
    <property type="protein sequence ID" value="KAK1284080.1"/>
    <property type="molecule type" value="Genomic_DNA"/>
</dbReference>
<keyword evidence="3" id="KW-0804">Transcription</keyword>
<feature type="region of interest" description="Disordered" evidence="4">
    <location>
        <begin position="120"/>
        <end position="216"/>
    </location>
</feature>
<dbReference type="Proteomes" id="UP001180020">
    <property type="component" value="Unassembled WGS sequence"/>
</dbReference>
<dbReference type="PROSITE" id="PS50888">
    <property type="entry name" value="BHLH"/>
    <property type="match status" value="1"/>
</dbReference>
<accession>A0AAV9C4M0</accession>
<evidence type="ECO:0000313" key="6">
    <source>
        <dbReference type="EMBL" id="KAK1284080.1"/>
    </source>
</evidence>
<dbReference type="SUPFAM" id="SSF47459">
    <property type="entry name" value="HLH, helix-loop-helix DNA-binding domain"/>
    <property type="match status" value="1"/>
</dbReference>
<name>A0AAV9C4M0_ACOCL</name>
<comment type="similarity">
    <text evidence="1">Belongs to the bHLH protein family.</text>
</comment>
<evidence type="ECO:0000313" key="7">
    <source>
        <dbReference type="Proteomes" id="UP001180020"/>
    </source>
</evidence>
<feature type="compositionally biased region" description="Basic and acidic residues" evidence="4">
    <location>
        <begin position="199"/>
        <end position="216"/>
    </location>
</feature>